<dbReference type="InterPro" id="IPR039793">
    <property type="entry name" value="UROS/Hem4"/>
</dbReference>
<dbReference type="OrthoDB" id="5595751at2759"/>
<evidence type="ECO:0000313" key="3">
    <source>
        <dbReference type="Proteomes" id="UP000235786"/>
    </source>
</evidence>
<dbReference type="STRING" id="1149755.A0A2J6RVZ9"/>
<dbReference type="GO" id="GO:0006780">
    <property type="term" value="P:uroporphyrinogen III biosynthetic process"/>
    <property type="evidence" value="ECO:0007669"/>
    <property type="project" value="InterPro"/>
</dbReference>
<dbReference type="GO" id="GO:0006782">
    <property type="term" value="P:protoporphyrinogen IX biosynthetic process"/>
    <property type="evidence" value="ECO:0007669"/>
    <property type="project" value="UniProtKB-UniPathway"/>
</dbReference>
<keyword evidence="3" id="KW-1185">Reference proteome</keyword>
<reference evidence="2 3" key="1">
    <citation type="submission" date="2016-04" db="EMBL/GenBank/DDBJ databases">
        <title>A degradative enzymes factory behind the ericoid mycorrhizal symbiosis.</title>
        <authorList>
            <consortium name="DOE Joint Genome Institute"/>
            <person name="Martino E."/>
            <person name="Morin E."/>
            <person name="Grelet G."/>
            <person name="Kuo A."/>
            <person name="Kohler A."/>
            <person name="Daghino S."/>
            <person name="Barry K."/>
            <person name="Choi C."/>
            <person name="Cichocki N."/>
            <person name="Clum A."/>
            <person name="Copeland A."/>
            <person name="Hainaut M."/>
            <person name="Haridas S."/>
            <person name="Labutti K."/>
            <person name="Lindquist E."/>
            <person name="Lipzen A."/>
            <person name="Khouja H.-R."/>
            <person name="Murat C."/>
            <person name="Ohm R."/>
            <person name="Olson A."/>
            <person name="Spatafora J."/>
            <person name="Veneault-Fourrey C."/>
            <person name="Henrissat B."/>
            <person name="Grigoriev I."/>
            <person name="Martin F."/>
            <person name="Perotto S."/>
        </authorList>
    </citation>
    <scope>NUCLEOTIDE SEQUENCE [LARGE SCALE GENOMIC DNA]</scope>
    <source>
        <strain evidence="2 3">F</strain>
    </source>
</reference>
<dbReference type="PANTHER" id="PTHR12390">
    <property type="entry name" value="UROPORPHYRINOGEN III SYNTHASE"/>
    <property type="match status" value="1"/>
</dbReference>
<dbReference type="EMBL" id="KZ613943">
    <property type="protein sequence ID" value="PMD42653.1"/>
    <property type="molecule type" value="Genomic_DNA"/>
</dbReference>
<dbReference type="FunFam" id="3.40.50.10090:FF:000011">
    <property type="entry name" value="Uroporphyrinogen-III synthase (UroS), putative"/>
    <property type="match status" value="1"/>
</dbReference>
<sequence>MSSIGSGSGEVTPILLLKTKSTPNDGYEDQFSAKQDEISFDPTFVPVLEHKFLDEGLNIVRDLLRQKQIGKENGASYGGLIFTSQRAVEAFARLVEEGKGDHQWPYLQNVPIYTVGPATSRALRAIQQEPPLNIFGSDTGNGEALAHYMLDHYGEWYRNKEIKPPLLFLVGDQRRDIIPKTLMDSALPDNRRIQVDERVVYGTGVMESFEEDFTNILLETKDSKMRWVVVFSPTGCEAMLRSLDLLDPETGKAKASQPATKRNTYIATIGPTTRDFLRTKFDFEPDVCASKPSPEGVENGIRQYLKEKC</sequence>
<dbReference type="AlphaFoldDB" id="A0A2J6RVZ9"/>
<dbReference type="InterPro" id="IPR003754">
    <property type="entry name" value="4pyrrol_synth_uPrphyn_synth"/>
</dbReference>
<dbReference type="Proteomes" id="UP000235786">
    <property type="component" value="Unassembled WGS sequence"/>
</dbReference>
<dbReference type="PANTHER" id="PTHR12390:SF0">
    <property type="entry name" value="UROPORPHYRINOGEN-III SYNTHASE"/>
    <property type="match status" value="1"/>
</dbReference>
<name>A0A2J6RVZ9_HYAVF</name>
<organism evidence="2 3">
    <name type="scientific">Hyaloscypha variabilis (strain UAMH 11265 / GT02V1 / F)</name>
    <name type="common">Meliniomyces variabilis</name>
    <dbReference type="NCBI Taxonomy" id="1149755"/>
    <lineage>
        <taxon>Eukaryota</taxon>
        <taxon>Fungi</taxon>
        <taxon>Dikarya</taxon>
        <taxon>Ascomycota</taxon>
        <taxon>Pezizomycotina</taxon>
        <taxon>Leotiomycetes</taxon>
        <taxon>Helotiales</taxon>
        <taxon>Hyaloscyphaceae</taxon>
        <taxon>Hyaloscypha</taxon>
        <taxon>Hyaloscypha variabilis</taxon>
    </lineage>
</organism>
<accession>A0A2J6RVZ9</accession>
<feature type="domain" description="Tetrapyrrole biosynthesis uroporphyrinogen III synthase" evidence="1">
    <location>
        <begin position="30"/>
        <end position="296"/>
    </location>
</feature>
<dbReference type="UniPathway" id="UPA00251">
    <property type="reaction ID" value="UER00320"/>
</dbReference>
<dbReference type="CDD" id="cd06578">
    <property type="entry name" value="HemD"/>
    <property type="match status" value="1"/>
</dbReference>
<evidence type="ECO:0000259" key="1">
    <source>
        <dbReference type="Pfam" id="PF02602"/>
    </source>
</evidence>
<dbReference type="SUPFAM" id="SSF69618">
    <property type="entry name" value="HemD-like"/>
    <property type="match status" value="1"/>
</dbReference>
<protein>
    <submittedName>
        <fullName evidence="2">Tetrapyrrole biosynthesis, uroporphyrinogen III synthase</fullName>
    </submittedName>
</protein>
<dbReference type="GO" id="GO:0004852">
    <property type="term" value="F:uroporphyrinogen-III synthase activity"/>
    <property type="evidence" value="ECO:0007669"/>
    <property type="project" value="InterPro"/>
</dbReference>
<dbReference type="Pfam" id="PF02602">
    <property type="entry name" value="HEM4"/>
    <property type="match status" value="1"/>
</dbReference>
<dbReference type="InterPro" id="IPR036108">
    <property type="entry name" value="4pyrrol_syn_uPrphyn_synt_sf"/>
</dbReference>
<evidence type="ECO:0000313" key="2">
    <source>
        <dbReference type="EMBL" id="PMD42653.1"/>
    </source>
</evidence>
<proteinExistence type="predicted"/>
<gene>
    <name evidence="2" type="ORF">L207DRAFT_632403</name>
</gene>
<dbReference type="GO" id="GO:0005829">
    <property type="term" value="C:cytosol"/>
    <property type="evidence" value="ECO:0007669"/>
    <property type="project" value="TreeGrafter"/>
</dbReference>
<dbReference type="Gene3D" id="3.40.50.10090">
    <property type="match status" value="2"/>
</dbReference>